<feature type="domain" description="Peptidase S1" evidence="6">
    <location>
        <begin position="56"/>
        <end position="165"/>
    </location>
</feature>
<sequence length="165" mass="18523">MKKAVIDRIHFELLFSFFLLIQVSFGLNANSAKSTFNSPECGRRINEIRGERLNKIVGGQQAVPEDWGWQVSLEYLGLFTCGGSLINTEWVITAAHCIDPLNNPSSFSIRLGVHNRLNPEDHSTSRTVSEFIIHPSYNDVTEENDIALMKLSVSIQNALSDFQLL</sequence>
<evidence type="ECO:0000256" key="2">
    <source>
        <dbReference type="ARBA" id="ARBA00022801"/>
    </source>
</evidence>
<keyword evidence="5" id="KW-0732">Signal</keyword>
<dbReference type="STRING" id="10195.A0A3M7QPD7"/>
<organism evidence="7 8">
    <name type="scientific">Brachionus plicatilis</name>
    <name type="common">Marine rotifer</name>
    <name type="synonym">Brachionus muelleri</name>
    <dbReference type="NCBI Taxonomy" id="10195"/>
    <lineage>
        <taxon>Eukaryota</taxon>
        <taxon>Metazoa</taxon>
        <taxon>Spiralia</taxon>
        <taxon>Gnathifera</taxon>
        <taxon>Rotifera</taxon>
        <taxon>Eurotatoria</taxon>
        <taxon>Monogononta</taxon>
        <taxon>Pseudotrocha</taxon>
        <taxon>Ploima</taxon>
        <taxon>Brachionidae</taxon>
        <taxon>Brachionus</taxon>
    </lineage>
</organism>
<gene>
    <name evidence="7" type="ORF">BpHYR1_006662</name>
</gene>
<dbReference type="Proteomes" id="UP000276133">
    <property type="component" value="Unassembled WGS sequence"/>
</dbReference>
<dbReference type="Gene3D" id="2.40.10.10">
    <property type="entry name" value="Trypsin-like serine proteases"/>
    <property type="match status" value="1"/>
</dbReference>
<dbReference type="FunFam" id="2.40.10.10:FF:000073">
    <property type="entry name" value="Trypsin alpha"/>
    <property type="match status" value="1"/>
</dbReference>
<dbReference type="PRINTS" id="PR00722">
    <property type="entry name" value="CHYMOTRYPSIN"/>
</dbReference>
<dbReference type="SMART" id="SM00020">
    <property type="entry name" value="Tryp_SPc"/>
    <property type="match status" value="1"/>
</dbReference>
<keyword evidence="2" id="KW-0378">Hydrolase</keyword>
<feature type="chain" id="PRO_5018212971" evidence="5">
    <location>
        <begin position="27"/>
        <end position="165"/>
    </location>
</feature>
<feature type="signal peptide" evidence="5">
    <location>
        <begin position="1"/>
        <end position="26"/>
    </location>
</feature>
<dbReference type="InterPro" id="IPR009003">
    <property type="entry name" value="Peptidase_S1_PA"/>
</dbReference>
<dbReference type="PANTHER" id="PTHR24252:SF16">
    <property type="entry name" value="TRANSMEMBRANE SERINE PROTEASE 15"/>
    <property type="match status" value="1"/>
</dbReference>
<dbReference type="OrthoDB" id="10002959at2759"/>
<evidence type="ECO:0000256" key="3">
    <source>
        <dbReference type="ARBA" id="ARBA00022825"/>
    </source>
</evidence>
<dbReference type="EMBL" id="REGN01005506">
    <property type="protein sequence ID" value="RNA13099.1"/>
    <property type="molecule type" value="Genomic_DNA"/>
</dbReference>
<evidence type="ECO:0000313" key="7">
    <source>
        <dbReference type="EMBL" id="RNA13099.1"/>
    </source>
</evidence>
<name>A0A3M7QPD7_BRAPC</name>
<evidence type="ECO:0000256" key="4">
    <source>
        <dbReference type="ARBA" id="ARBA00023157"/>
    </source>
</evidence>
<dbReference type="PROSITE" id="PS00134">
    <property type="entry name" value="TRYPSIN_HIS"/>
    <property type="match status" value="1"/>
</dbReference>
<evidence type="ECO:0000256" key="5">
    <source>
        <dbReference type="SAM" id="SignalP"/>
    </source>
</evidence>
<dbReference type="InterPro" id="IPR001314">
    <property type="entry name" value="Peptidase_S1A"/>
</dbReference>
<keyword evidence="8" id="KW-1185">Reference proteome</keyword>
<evidence type="ECO:0000313" key="8">
    <source>
        <dbReference type="Proteomes" id="UP000276133"/>
    </source>
</evidence>
<dbReference type="InterPro" id="IPR018114">
    <property type="entry name" value="TRYPSIN_HIS"/>
</dbReference>
<keyword evidence="1 7" id="KW-0645">Protease</keyword>
<dbReference type="AlphaFoldDB" id="A0A3M7QPD7"/>
<dbReference type="GO" id="GO:0006508">
    <property type="term" value="P:proteolysis"/>
    <property type="evidence" value="ECO:0007669"/>
    <property type="project" value="UniProtKB-KW"/>
</dbReference>
<dbReference type="CDD" id="cd00190">
    <property type="entry name" value="Tryp_SPc"/>
    <property type="match status" value="1"/>
</dbReference>
<proteinExistence type="predicted"/>
<protein>
    <submittedName>
        <fullName evidence="7">Serine protease 27-like</fullName>
    </submittedName>
</protein>
<accession>A0A3M7QPD7</accession>
<dbReference type="InterPro" id="IPR043504">
    <property type="entry name" value="Peptidase_S1_PA_chymotrypsin"/>
</dbReference>
<evidence type="ECO:0000256" key="1">
    <source>
        <dbReference type="ARBA" id="ARBA00022670"/>
    </source>
</evidence>
<dbReference type="SUPFAM" id="SSF50494">
    <property type="entry name" value="Trypsin-like serine proteases"/>
    <property type="match status" value="1"/>
</dbReference>
<reference evidence="7 8" key="1">
    <citation type="journal article" date="2018" name="Sci. Rep.">
        <title>Genomic signatures of local adaptation to the degree of environmental predictability in rotifers.</title>
        <authorList>
            <person name="Franch-Gras L."/>
            <person name="Hahn C."/>
            <person name="Garcia-Roger E.M."/>
            <person name="Carmona M.J."/>
            <person name="Serra M."/>
            <person name="Gomez A."/>
        </authorList>
    </citation>
    <scope>NUCLEOTIDE SEQUENCE [LARGE SCALE GENOMIC DNA]</scope>
    <source>
        <strain evidence="7">HYR1</strain>
    </source>
</reference>
<dbReference type="PROSITE" id="PS50240">
    <property type="entry name" value="TRYPSIN_DOM"/>
    <property type="match status" value="1"/>
</dbReference>
<evidence type="ECO:0000259" key="6">
    <source>
        <dbReference type="PROSITE" id="PS50240"/>
    </source>
</evidence>
<dbReference type="PANTHER" id="PTHR24252">
    <property type="entry name" value="ACROSIN-RELATED"/>
    <property type="match status" value="1"/>
</dbReference>
<dbReference type="GO" id="GO:0004252">
    <property type="term" value="F:serine-type endopeptidase activity"/>
    <property type="evidence" value="ECO:0007669"/>
    <property type="project" value="InterPro"/>
</dbReference>
<comment type="caution">
    <text evidence="7">The sequence shown here is derived from an EMBL/GenBank/DDBJ whole genome shotgun (WGS) entry which is preliminary data.</text>
</comment>
<dbReference type="Pfam" id="PF00089">
    <property type="entry name" value="Trypsin"/>
    <property type="match status" value="1"/>
</dbReference>
<dbReference type="InterPro" id="IPR001254">
    <property type="entry name" value="Trypsin_dom"/>
</dbReference>
<keyword evidence="4" id="KW-1015">Disulfide bond</keyword>
<keyword evidence="3" id="KW-0720">Serine protease</keyword>